<feature type="chain" id="PRO_5012576709" description="Secreted protein" evidence="1">
    <location>
        <begin position="19"/>
        <end position="199"/>
    </location>
</feature>
<evidence type="ECO:0008006" key="4">
    <source>
        <dbReference type="Google" id="ProtNLM"/>
    </source>
</evidence>
<organism evidence="2 3">
    <name type="scientific">Halobacteriovorax marinus</name>
    <dbReference type="NCBI Taxonomy" id="97084"/>
    <lineage>
        <taxon>Bacteria</taxon>
        <taxon>Pseudomonadati</taxon>
        <taxon>Bdellovibrionota</taxon>
        <taxon>Bacteriovoracia</taxon>
        <taxon>Bacteriovoracales</taxon>
        <taxon>Halobacteriovoraceae</taxon>
        <taxon>Halobacteriovorax</taxon>
    </lineage>
</organism>
<comment type="caution">
    <text evidence="2">The sequence shown here is derived from an EMBL/GenBank/DDBJ whole genome shotgun (WGS) entry which is preliminary data.</text>
</comment>
<name>A0A1Y5FFM9_9BACT</name>
<dbReference type="EMBL" id="MAAO01000006">
    <property type="protein sequence ID" value="OUR97422.1"/>
    <property type="molecule type" value="Genomic_DNA"/>
</dbReference>
<accession>A0A1Y5FFM9</accession>
<feature type="signal peptide" evidence="1">
    <location>
        <begin position="1"/>
        <end position="18"/>
    </location>
</feature>
<proteinExistence type="predicted"/>
<evidence type="ECO:0000256" key="1">
    <source>
        <dbReference type="SAM" id="SignalP"/>
    </source>
</evidence>
<reference evidence="3" key="1">
    <citation type="journal article" date="2017" name="Proc. Natl. Acad. Sci. U.S.A.">
        <title>Simulation of Deepwater Horizon oil plume reveals substrate specialization within a complex community of hydrocarbon-degraders.</title>
        <authorList>
            <person name="Hu P."/>
            <person name="Dubinsky E.A."/>
            <person name="Probst A.J."/>
            <person name="Wang J."/>
            <person name="Sieber C.M.K."/>
            <person name="Tom L.M."/>
            <person name="Gardinali P."/>
            <person name="Banfield J.F."/>
            <person name="Atlas R.M."/>
            <person name="Andersen G.L."/>
        </authorList>
    </citation>
    <scope>NUCLEOTIDE SEQUENCE [LARGE SCALE GENOMIC DNA]</scope>
</reference>
<sequence length="199" mass="22440">MKTLLLLSTLFMSTNILATNLNRVFDGLNAACETPYDVFNSKRRDVFNFTNPLVNSSQGNLAIQVDVNLFECIQDNDEFVFIFRNNLDPISYKTYDGKATITRFDTTKLVRAFSIENGIVSTGTLTLAEKGFKALLNISKSDLQENTFTGASEKGSHYIDLDFYSIRSFFHNDVDLGSSEVSSAIYRLFIDLKTKKAQF</sequence>
<evidence type="ECO:0000313" key="3">
    <source>
        <dbReference type="Proteomes" id="UP000196531"/>
    </source>
</evidence>
<gene>
    <name evidence="2" type="ORF">A9Q84_13940</name>
</gene>
<dbReference type="AlphaFoldDB" id="A0A1Y5FFM9"/>
<evidence type="ECO:0000313" key="2">
    <source>
        <dbReference type="EMBL" id="OUR97422.1"/>
    </source>
</evidence>
<keyword evidence="1" id="KW-0732">Signal</keyword>
<protein>
    <recommendedName>
        <fullName evidence="4">Secreted protein</fullName>
    </recommendedName>
</protein>
<dbReference type="Proteomes" id="UP000196531">
    <property type="component" value="Unassembled WGS sequence"/>
</dbReference>